<reference evidence="1" key="2">
    <citation type="journal article" date="2015" name="Data Brief">
        <title>Shoot transcriptome of the giant reed, Arundo donax.</title>
        <authorList>
            <person name="Barrero R.A."/>
            <person name="Guerrero F.D."/>
            <person name="Moolhuijzen P."/>
            <person name="Goolsby J.A."/>
            <person name="Tidwell J."/>
            <person name="Bellgard S.E."/>
            <person name="Bellgard M.I."/>
        </authorList>
    </citation>
    <scope>NUCLEOTIDE SEQUENCE</scope>
    <source>
        <tissue evidence="1">Shoot tissue taken approximately 20 cm above the soil surface</tissue>
    </source>
</reference>
<name>A0A0A9AYA1_ARUDO</name>
<dbReference type="EMBL" id="GBRH01243027">
    <property type="protein sequence ID" value="JAD54868.1"/>
    <property type="molecule type" value="Transcribed_RNA"/>
</dbReference>
<accession>A0A0A9AYA1</accession>
<protein>
    <submittedName>
        <fullName evidence="1">Uncharacterized protein</fullName>
    </submittedName>
</protein>
<dbReference type="AlphaFoldDB" id="A0A0A9AYA1"/>
<sequence length="49" mass="5755">MATVQLRVYYICISQDLSNFLQKSYNYICPQSEKTRHLLSKSTLDLHGF</sequence>
<organism evidence="1">
    <name type="scientific">Arundo donax</name>
    <name type="common">Giant reed</name>
    <name type="synonym">Donax arundinaceus</name>
    <dbReference type="NCBI Taxonomy" id="35708"/>
    <lineage>
        <taxon>Eukaryota</taxon>
        <taxon>Viridiplantae</taxon>
        <taxon>Streptophyta</taxon>
        <taxon>Embryophyta</taxon>
        <taxon>Tracheophyta</taxon>
        <taxon>Spermatophyta</taxon>
        <taxon>Magnoliopsida</taxon>
        <taxon>Liliopsida</taxon>
        <taxon>Poales</taxon>
        <taxon>Poaceae</taxon>
        <taxon>PACMAD clade</taxon>
        <taxon>Arundinoideae</taxon>
        <taxon>Arundineae</taxon>
        <taxon>Arundo</taxon>
    </lineage>
</organism>
<evidence type="ECO:0000313" key="1">
    <source>
        <dbReference type="EMBL" id="JAD54868.1"/>
    </source>
</evidence>
<reference evidence="1" key="1">
    <citation type="submission" date="2014-09" db="EMBL/GenBank/DDBJ databases">
        <authorList>
            <person name="Magalhaes I.L.F."/>
            <person name="Oliveira U."/>
            <person name="Santos F.R."/>
            <person name="Vidigal T.H.D.A."/>
            <person name="Brescovit A.D."/>
            <person name="Santos A.J."/>
        </authorList>
    </citation>
    <scope>NUCLEOTIDE SEQUENCE</scope>
    <source>
        <tissue evidence="1">Shoot tissue taken approximately 20 cm above the soil surface</tissue>
    </source>
</reference>
<proteinExistence type="predicted"/>